<dbReference type="AlphaFoldDB" id="A0A5C6CH91"/>
<feature type="chain" id="PRO_5022778262" description="Peptidase C-terminal archaeal/bacterial domain-containing protein" evidence="1">
    <location>
        <begin position="22"/>
        <end position="706"/>
    </location>
</feature>
<proteinExistence type="predicted"/>
<accession>A0A5C6CH91</accession>
<sequence precursor="true">MPSFIVRLSLAWLCMASIAQAQFLAIELRTIDPPLATIGQKASVSVAGENMDEVDQLWFSHPGITATIQSVEPATPAPLLEPTPKYGNFHVTVAADVSPGRYEVRAVGRHGVSNPRTFWVTSLPIGNATISHDRSVPTPLPRDTWVHATSLANAIHYYAVEIAAPSTTICYRSQTSDSPMIGQCKLYNSAGKVVASARGADGFDPEMVITDQPAGQYVLAVREFLYRSGPPYAYQLSVQSTPELANPEHQAHAAFAFPHAATALNVVSDPQPGRTDTDMPQRIDLPHQATWWFASANEVNTFEFEVTESESIAIDVISDRLGQPTDARIIVDRISRDEAGAVTYHPVTRVDDSQVETDGVVSLRTKDPSMVFTAPATATYRLTVQDLDIGTSLREDQWFVLRVGKPNPGFTLVAYRVYPHKDNNQSKPHGSKLFRGGAEHIRVFALRRDGWTGSIEVSAENLPAGVHCEPVTIAANQTQADLTLSAAEDAAGGVTSIRVVGHNVDKTITETAVATTLQLARGGGRDSIRSRITSEVVVAVSEEDVSPLTMRLGDASVADVKVAEALSVGIQLTRREGGNDACVLRPISLPPGVTIAEVTVPADQSEATCTIQTSAKTPAGIYSLSLMAETKIKVRPNPQSLAQAEEARAQLQSLHDDPTQAANLDAIKAAIVEADKRVEAAKKAAAEQTLTVFIPTNLVTFRVVVP</sequence>
<comment type="caution">
    <text evidence="2">The sequence shown here is derived from an EMBL/GenBank/DDBJ whole genome shotgun (WGS) entry which is preliminary data.</text>
</comment>
<evidence type="ECO:0000313" key="3">
    <source>
        <dbReference type="Proteomes" id="UP000316304"/>
    </source>
</evidence>
<reference evidence="2 3" key="1">
    <citation type="submission" date="2019-02" db="EMBL/GenBank/DDBJ databases">
        <title>Deep-cultivation of Planctomycetes and their phenomic and genomic characterization uncovers novel biology.</title>
        <authorList>
            <person name="Wiegand S."/>
            <person name="Jogler M."/>
            <person name="Boedeker C."/>
            <person name="Pinto D."/>
            <person name="Vollmers J."/>
            <person name="Rivas-Marin E."/>
            <person name="Kohn T."/>
            <person name="Peeters S.H."/>
            <person name="Heuer A."/>
            <person name="Rast P."/>
            <person name="Oberbeckmann S."/>
            <person name="Bunk B."/>
            <person name="Jeske O."/>
            <person name="Meyerdierks A."/>
            <person name="Storesund J.E."/>
            <person name="Kallscheuer N."/>
            <person name="Luecker S."/>
            <person name="Lage O.M."/>
            <person name="Pohl T."/>
            <person name="Merkel B.J."/>
            <person name="Hornburger P."/>
            <person name="Mueller R.-W."/>
            <person name="Bruemmer F."/>
            <person name="Labrenz M."/>
            <person name="Spormann A.M."/>
            <person name="Op Den Camp H."/>
            <person name="Overmann J."/>
            <person name="Amann R."/>
            <person name="Jetten M.S.M."/>
            <person name="Mascher T."/>
            <person name="Medema M.H."/>
            <person name="Devos D.P."/>
            <person name="Kaster A.-K."/>
            <person name="Ovreas L."/>
            <person name="Rohde M."/>
            <person name="Galperin M.Y."/>
            <person name="Jogler C."/>
        </authorList>
    </citation>
    <scope>NUCLEOTIDE SEQUENCE [LARGE SCALE GENOMIC DNA]</scope>
    <source>
        <strain evidence="2 3">Pla52o</strain>
    </source>
</reference>
<evidence type="ECO:0000313" key="2">
    <source>
        <dbReference type="EMBL" id="TWU22934.1"/>
    </source>
</evidence>
<feature type="signal peptide" evidence="1">
    <location>
        <begin position="1"/>
        <end position="21"/>
    </location>
</feature>
<name>A0A5C6CH91_9BACT</name>
<dbReference type="Gene3D" id="2.60.120.380">
    <property type="match status" value="1"/>
</dbReference>
<dbReference type="Proteomes" id="UP000316304">
    <property type="component" value="Unassembled WGS sequence"/>
</dbReference>
<dbReference type="RefSeq" id="WP_146594750.1">
    <property type="nucleotide sequence ID" value="NZ_SJPT01000004.1"/>
</dbReference>
<gene>
    <name evidence="2" type="ORF">Pla52o_24670</name>
</gene>
<protein>
    <recommendedName>
        <fullName evidence="4">Peptidase C-terminal archaeal/bacterial domain-containing protein</fullName>
    </recommendedName>
</protein>
<evidence type="ECO:0008006" key="4">
    <source>
        <dbReference type="Google" id="ProtNLM"/>
    </source>
</evidence>
<keyword evidence="3" id="KW-1185">Reference proteome</keyword>
<dbReference type="OrthoDB" id="237792at2"/>
<keyword evidence="1" id="KW-0732">Signal</keyword>
<dbReference type="EMBL" id="SJPT01000004">
    <property type="protein sequence ID" value="TWU22934.1"/>
    <property type="molecule type" value="Genomic_DNA"/>
</dbReference>
<organism evidence="2 3">
    <name type="scientific">Novipirellula galeiformis</name>
    <dbReference type="NCBI Taxonomy" id="2528004"/>
    <lineage>
        <taxon>Bacteria</taxon>
        <taxon>Pseudomonadati</taxon>
        <taxon>Planctomycetota</taxon>
        <taxon>Planctomycetia</taxon>
        <taxon>Pirellulales</taxon>
        <taxon>Pirellulaceae</taxon>
        <taxon>Novipirellula</taxon>
    </lineage>
</organism>
<evidence type="ECO:0000256" key="1">
    <source>
        <dbReference type="SAM" id="SignalP"/>
    </source>
</evidence>